<reference evidence="1 2" key="1">
    <citation type="submission" date="2023-09" db="EMBL/GenBank/DDBJ databases">
        <authorList>
            <person name="Rey-Velasco X."/>
        </authorList>
    </citation>
    <scope>NUCLEOTIDE SEQUENCE [LARGE SCALE GENOMIC DNA]</scope>
    <source>
        <strain evidence="1 2">F394</strain>
    </source>
</reference>
<organism evidence="1 2">
    <name type="scientific">Rubrivirga litoralis</name>
    <dbReference type="NCBI Taxonomy" id="3075598"/>
    <lineage>
        <taxon>Bacteria</taxon>
        <taxon>Pseudomonadati</taxon>
        <taxon>Rhodothermota</taxon>
        <taxon>Rhodothermia</taxon>
        <taxon>Rhodothermales</taxon>
        <taxon>Rubricoccaceae</taxon>
        <taxon>Rubrivirga</taxon>
    </lineage>
</organism>
<evidence type="ECO:0000313" key="1">
    <source>
        <dbReference type="EMBL" id="MDT0632732.1"/>
    </source>
</evidence>
<protein>
    <submittedName>
        <fullName evidence="1">Uncharacterized protein</fullName>
    </submittedName>
</protein>
<dbReference type="Proteomes" id="UP001267426">
    <property type="component" value="Unassembled WGS sequence"/>
</dbReference>
<sequence>MEITYDQNPLGGLISPDVYQILEEHNLLNEKGVRDYQIRQQFRSMRADEVPAYEAIEELREQHPYLQFDTIRKIVYGLRRRS</sequence>
<keyword evidence="2" id="KW-1185">Reference proteome</keyword>
<accession>A0ABU3BTW6</accession>
<name>A0ABU3BTW6_9BACT</name>
<comment type="caution">
    <text evidence="1">The sequence shown here is derived from an EMBL/GenBank/DDBJ whole genome shotgun (WGS) entry which is preliminary data.</text>
</comment>
<gene>
    <name evidence="1" type="ORF">RM540_13305</name>
</gene>
<dbReference type="EMBL" id="JAVRHT010000036">
    <property type="protein sequence ID" value="MDT0632732.1"/>
    <property type="molecule type" value="Genomic_DNA"/>
</dbReference>
<evidence type="ECO:0000313" key="2">
    <source>
        <dbReference type="Proteomes" id="UP001267426"/>
    </source>
</evidence>
<proteinExistence type="predicted"/>
<dbReference type="RefSeq" id="WP_311664905.1">
    <property type="nucleotide sequence ID" value="NZ_JAVRHT010000036.1"/>
</dbReference>